<proteinExistence type="predicted"/>
<name>A0ABN3EEB6_9ACTN</name>
<accession>A0ABN3EEB6</accession>
<dbReference type="Pfam" id="PF03479">
    <property type="entry name" value="PCC"/>
    <property type="match status" value="1"/>
</dbReference>
<evidence type="ECO:0000313" key="3">
    <source>
        <dbReference type="Proteomes" id="UP001500305"/>
    </source>
</evidence>
<dbReference type="CDD" id="cd11378">
    <property type="entry name" value="DUF296"/>
    <property type="match status" value="1"/>
</dbReference>
<dbReference type="Proteomes" id="UP001500305">
    <property type="component" value="Unassembled WGS sequence"/>
</dbReference>
<dbReference type="Gene3D" id="3.30.1330.80">
    <property type="entry name" value="Hypothetical protein, similar to alpha- acetolactate decarboxylase, domain 2"/>
    <property type="match status" value="1"/>
</dbReference>
<dbReference type="EMBL" id="BAAATR010000020">
    <property type="protein sequence ID" value="GAA2255377.1"/>
    <property type="molecule type" value="Genomic_DNA"/>
</dbReference>
<dbReference type="SUPFAM" id="SSF117856">
    <property type="entry name" value="AF0104/ALDC/Ptd012-like"/>
    <property type="match status" value="1"/>
</dbReference>
<dbReference type="RefSeq" id="WP_344638177.1">
    <property type="nucleotide sequence ID" value="NZ_BAAATR010000020.1"/>
</dbReference>
<dbReference type="InterPro" id="IPR005175">
    <property type="entry name" value="PPC_dom"/>
</dbReference>
<evidence type="ECO:0000313" key="2">
    <source>
        <dbReference type="EMBL" id="GAA2255377.1"/>
    </source>
</evidence>
<comment type="caution">
    <text evidence="2">The sequence shown here is derived from an EMBL/GenBank/DDBJ whole genome shotgun (WGS) entry which is preliminary data.</text>
</comment>
<protein>
    <recommendedName>
        <fullName evidence="1">PPC domain-containing protein</fullName>
    </recommendedName>
</protein>
<sequence length="152" mass="16652">MRHTEITPGRHFALAFDDGDDFFSTLRQFCADHQVRQGFIPMFLGGFRRVQLVGACGPLTDPEAPVWEQVELSTVEAFGAGTIAQHPDTGAFDPHVHLAVGLKAHRAVGHVSHLLGGEVQFIHEMLLIEVIGPQMLRPRLGPHSVPTLTFGD</sequence>
<feature type="domain" description="PPC" evidence="1">
    <location>
        <begin position="6"/>
        <end position="151"/>
    </location>
</feature>
<evidence type="ECO:0000259" key="1">
    <source>
        <dbReference type="PROSITE" id="PS51742"/>
    </source>
</evidence>
<gene>
    <name evidence="2" type="ORF">GCM10010430_43990</name>
</gene>
<reference evidence="3" key="1">
    <citation type="journal article" date="2019" name="Int. J. Syst. Evol. Microbiol.">
        <title>The Global Catalogue of Microorganisms (GCM) 10K type strain sequencing project: providing services to taxonomists for standard genome sequencing and annotation.</title>
        <authorList>
            <consortium name="The Broad Institute Genomics Platform"/>
            <consortium name="The Broad Institute Genome Sequencing Center for Infectious Disease"/>
            <person name="Wu L."/>
            <person name="Ma J."/>
        </authorList>
    </citation>
    <scope>NUCLEOTIDE SEQUENCE [LARGE SCALE GENOMIC DNA]</scope>
    <source>
        <strain evidence="3">JCM 7356</strain>
    </source>
</reference>
<dbReference type="PROSITE" id="PS51742">
    <property type="entry name" value="PPC"/>
    <property type="match status" value="1"/>
</dbReference>
<keyword evidence="3" id="KW-1185">Reference proteome</keyword>
<organism evidence="2 3">
    <name type="scientific">Kitasatospora cystarginea</name>
    <dbReference type="NCBI Taxonomy" id="58350"/>
    <lineage>
        <taxon>Bacteria</taxon>
        <taxon>Bacillati</taxon>
        <taxon>Actinomycetota</taxon>
        <taxon>Actinomycetes</taxon>
        <taxon>Kitasatosporales</taxon>
        <taxon>Streptomycetaceae</taxon>
        <taxon>Kitasatospora</taxon>
    </lineage>
</organism>